<gene>
    <name evidence="3" type="ORF">BTO08_13170</name>
</gene>
<feature type="signal peptide" evidence="2">
    <location>
        <begin position="1"/>
        <end position="20"/>
    </location>
</feature>
<evidence type="ECO:0000256" key="2">
    <source>
        <dbReference type="SAM" id="SignalP"/>
    </source>
</evidence>
<feature type="chain" id="PRO_5015490857" description="Lipoprotein" evidence="2">
    <location>
        <begin position="21"/>
        <end position="472"/>
    </location>
</feature>
<evidence type="ECO:0000313" key="3">
    <source>
        <dbReference type="EMBL" id="PQJ68259.1"/>
    </source>
</evidence>
<dbReference type="PROSITE" id="PS51257">
    <property type="entry name" value="PROKAR_LIPOPROTEIN"/>
    <property type="match status" value="1"/>
</dbReference>
<protein>
    <recommendedName>
        <fullName evidence="5">Lipoprotein</fullName>
    </recommendedName>
</protein>
<comment type="caution">
    <text evidence="3">The sequence shown here is derived from an EMBL/GenBank/DDBJ whole genome shotgun (WGS) entry which is preliminary data.</text>
</comment>
<evidence type="ECO:0008006" key="5">
    <source>
        <dbReference type="Google" id="ProtNLM"/>
    </source>
</evidence>
<dbReference type="RefSeq" id="WP_105061227.1">
    <property type="nucleotide sequence ID" value="NZ_MSCJ01000001.1"/>
</dbReference>
<dbReference type="Proteomes" id="UP000238730">
    <property type="component" value="Unassembled WGS sequence"/>
</dbReference>
<organism evidence="3 4">
    <name type="scientific">Photobacterium angustum</name>
    <dbReference type="NCBI Taxonomy" id="661"/>
    <lineage>
        <taxon>Bacteria</taxon>
        <taxon>Pseudomonadati</taxon>
        <taxon>Pseudomonadota</taxon>
        <taxon>Gammaproteobacteria</taxon>
        <taxon>Vibrionales</taxon>
        <taxon>Vibrionaceae</taxon>
        <taxon>Photobacterium</taxon>
    </lineage>
</organism>
<dbReference type="OrthoDB" id="5897571at2"/>
<name>A0A2S7W1N6_PHOAN</name>
<keyword evidence="2" id="KW-0732">Signal</keyword>
<accession>A0A2S7W1N6</accession>
<evidence type="ECO:0000313" key="4">
    <source>
        <dbReference type="Proteomes" id="UP000238730"/>
    </source>
</evidence>
<feature type="compositionally biased region" description="Polar residues" evidence="1">
    <location>
        <begin position="32"/>
        <end position="44"/>
    </location>
</feature>
<dbReference type="EMBL" id="MSCJ01000001">
    <property type="protein sequence ID" value="PQJ68259.1"/>
    <property type="molecule type" value="Genomic_DNA"/>
</dbReference>
<proteinExistence type="predicted"/>
<evidence type="ECO:0000256" key="1">
    <source>
        <dbReference type="SAM" id="MobiDB-lite"/>
    </source>
</evidence>
<dbReference type="AlphaFoldDB" id="A0A2S7W1N6"/>
<sequence>MQFKLSIVAASLLATLTLTGCNDDSSSTSTTPDIENTSPETGTPDTDKPDTEQPTPDTSTITIQAIDGYLANADICIDRNDNNVCDTNEQLDVKTDKNGKAEISKEDAKFNIIVSAKASVTSDSDKSGKLGNDFQYIVSASDNIENNTISVTPFTTMAHTKDTTLEALADELNLPLNTIAGDYVAQKESDDNAQKVHAIARSITTSLPTTIAAIDADKLVKTTTDISKILDEKINNKEDLNTINIEFDEKGQAVSKAIYTTASYFAVNEEMWAVSLNKAYATQEGIDYAKVISANTLEMTRYNTGKTSTGEFTINGDAIVSDGEADTFIYMTQDVSLAVPQNDGDLILWSKKDLRQKEAVYAETFANKTFFFIADDSTTYNPDPMLATMRFTTDKVTIEENGESMELSWAIQNDNLFIDFPDGDNDMNFKIIAKDRNLLITEDSTVKNMFGMFASNEAFARDLLTKWKASSK</sequence>
<feature type="region of interest" description="Disordered" evidence="1">
    <location>
        <begin position="21"/>
        <end position="58"/>
    </location>
</feature>
<feature type="compositionally biased region" description="Low complexity" evidence="1">
    <location>
        <begin position="21"/>
        <end position="31"/>
    </location>
</feature>
<reference evidence="3 4" key="1">
    <citation type="submission" date="2016-12" db="EMBL/GenBank/DDBJ databases">
        <title>Diversity of luminous bacteria.</title>
        <authorList>
            <person name="Yoshizawa S."/>
            <person name="Kogure K."/>
        </authorList>
    </citation>
    <scope>NUCLEOTIDE SEQUENCE [LARGE SCALE GENOMIC DNA]</scope>
    <source>
        <strain evidence="3 4">LC1-200</strain>
    </source>
</reference>